<keyword evidence="1" id="KW-1133">Transmembrane helix</keyword>
<dbReference type="Proteomes" id="UP000256379">
    <property type="component" value="Unassembled WGS sequence"/>
</dbReference>
<organism evidence="2 3">
    <name type="scientific">Helicobacter didelphidarum</name>
    <dbReference type="NCBI Taxonomy" id="2040648"/>
    <lineage>
        <taxon>Bacteria</taxon>
        <taxon>Pseudomonadati</taxon>
        <taxon>Campylobacterota</taxon>
        <taxon>Epsilonproteobacteria</taxon>
        <taxon>Campylobacterales</taxon>
        <taxon>Helicobacteraceae</taxon>
        <taxon>Helicobacter</taxon>
    </lineage>
</organism>
<feature type="transmembrane region" description="Helical" evidence="1">
    <location>
        <begin position="259"/>
        <end position="279"/>
    </location>
</feature>
<dbReference type="NCBIfam" id="TIGR00056">
    <property type="entry name" value="MlaE family lipid ABC transporter permease subunit"/>
    <property type="match status" value="1"/>
</dbReference>
<dbReference type="Pfam" id="PF02405">
    <property type="entry name" value="MlaE"/>
    <property type="match status" value="1"/>
</dbReference>
<feature type="transmembrane region" description="Helical" evidence="1">
    <location>
        <begin position="135"/>
        <end position="154"/>
    </location>
</feature>
<dbReference type="AlphaFoldDB" id="A0A3D8IE74"/>
<protein>
    <submittedName>
        <fullName evidence="2">ABC transporter</fullName>
    </submittedName>
</protein>
<evidence type="ECO:0000256" key="1">
    <source>
        <dbReference type="RuleBase" id="RU362044"/>
    </source>
</evidence>
<evidence type="ECO:0000313" key="2">
    <source>
        <dbReference type="EMBL" id="RDU63469.1"/>
    </source>
</evidence>
<proteinExistence type="inferred from homology"/>
<comment type="similarity">
    <text evidence="1">Belongs to the MlaE permease family.</text>
</comment>
<dbReference type="InterPro" id="IPR030802">
    <property type="entry name" value="Permease_MalE"/>
</dbReference>
<accession>A0A3D8IE74</accession>
<sequence length="381" mass="43153">MESPANSIVIEGNWDSFVKQSYITALRSQINKHEQKIHIVFKNAKISIIFMLLLKDTLESTQIEKVYLYSKDIQVISLTSFVYSSSYDLYCNSIEITDDAIEFKKTQTYQEKKRNPIIQFLTFIGKWAYNYYKSMIAFFNFMGMLLYFFAQSLLQPSNFHIKSLMHHIYEQGFKALPVGLVTCLIIGYAITLQGAYQLNSMGVPIMSVDTTAKLALREMGPFILSLVIAGRSASSFTAQLGSMRLTEELSAMQAMNLNIFHFLVIPRILALIVVMPLMVFAADTVALFGGMIAIKTSVNIGFETYLERFYETVSITHFWIGVVKVPVFGMIIGLVGCFHGLECKGDTQSIGRMTTRSVVNAIFWIIVANAIFSFIFTRYDL</sequence>
<evidence type="ECO:0000313" key="3">
    <source>
        <dbReference type="Proteomes" id="UP000256379"/>
    </source>
</evidence>
<comment type="caution">
    <text evidence="2">The sequence shown here is derived from an EMBL/GenBank/DDBJ whole genome shotgun (WGS) entry which is preliminary data.</text>
</comment>
<dbReference type="EMBL" id="NXLQ01000024">
    <property type="protein sequence ID" value="RDU63469.1"/>
    <property type="molecule type" value="Genomic_DNA"/>
</dbReference>
<feature type="transmembrane region" description="Helical" evidence="1">
    <location>
        <begin position="175"/>
        <end position="199"/>
    </location>
</feature>
<dbReference type="GO" id="GO:0043190">
    <property type="term" value="C:ATP-binding cassette (ABC) transporter complex"/>
    <property type="evidence" value="ECO:0007669"/>
    <property type="project" value="InterPro"/>
</dbReference>
<keyword evidence="1" id="KW-0812">Transmembrane</keyword>
<feature type="transmembrane region" description="Helical" evidence="1">
    <location>
        <begin position="318"/>
        <end position="341"/>
    </location>
</feature>
<dbReference type="OrthoDB" id="9805022at2"/>
<gene>
    <name evidence="2" type="ORF">CQA53_08520</name>
</gene>
<dbReference type="GO" id="GO:0005548">
    <property type="term" value="F:phospholipid transporter activity"/>
    <property type="evidence" value="ECO:0007669"/>
    <property type="project" value="TreeGrafter"/>
</dbReference>
<feature type="transmembrane region" description="Helical" evidence="1">
    <location>
        <begin position="361"/>
        <end position="379"/>
    </location>
</feature>
<dbReference type="PANTHER" id="PTHR30188">
    <property type="entry name" value="ABC TRANSPORTER PERMEASE PROTEIN-RELATED"/>
    <property type="match status" value="1"/>
</dbReference>
<dbReference type="PANTHER" id="PTHR30188:SF3">
    <property type="entry name" value="ABC TRANSPORTER PERMEASE"/>
    <property type="match status" value="1"/>
</dbReference>
<keyword evidence="1" id="KW-0472">Membrane</keyword>
<dbReference type="InterPro" id="IPR003453">
    <property type="entry name" value="ABC_MlaE_roteobac"/>
</dbReference>
<reference evidence="2 3" key="1">
    <citation type="submission" date="2018-04" db="EMBL/GenBank/DDBJ databases">
        <title>Novel Campyloabacter and Helicobacter Species and Strains.</title>
        <authorList>
            <person name="Mannion A.J."/>
            <person name="Shen Z."/>
            <person name="Fox J.G."/>
        </authorList>
    </citation>
    <scope>NUCLEOTIDE SEQUENCE [LARGE SCALE GENOMIC DNA]</scope>
    <source>
        <strain evidence="2 3">MIT 17-337</strain>
    </source>
</reference>
<name>A0A3D8IE74_9HELI</name>
<keyword evidence="3" id="KW-1185">Reference proteome</keyword>